<dbReference type="RefSeq" id="WP_148073340.1">
    <property type="nucleotide sequence ID" value="NZ_CP042913.1"/>
</dbReference>
<gene>
    <name evidence="3" type="ORF">Pr1d_20080</name>
</gene>
<dbReference type="InterPro" id="IPR013096">
    <property type="entry name" value="Cupin_2"/>
</dbReference>
<evidence type="ECO:0000259" key="2">
    <source>
        <dbReference type="Pfam" id="PF07883"/>
    </source>
</evidence>
<dbReference type="InterPro" id="IPR014710">
    <property type="entry name" value="RmlC-like_jellyroll"/>
</dbReference>
<protein>
    <submittedName>
        <fullName evidence="3">Cupin domain protein</fullName>
    </submittedName>
</protein>
<proteinExistence type="predicted"/>
<evidence type="ECO:0000256" key="1">
    <source>
        <dbReference type="ARBA" id="ARBA00022723"/>
    </source>
</evidence>
<dbReference type="AlphaFoldDB" id="A0A5B9QCQ3"/>
<sequence length="114" mass="12811">MSEPYRIEHLADLPPVKCLCGETRRAFVDDAAGVASMHLVEISTDAQTHYHKSLTELYYILEGEGEMELDGQRHPVKPGDAILIKPGCRHRAIGRLKVLNVPVPAFDPDDEWFD</sequence>
<evidence type="ECO:0000313" key="3">
    <source>
        <dbReference type="EMBL" id="QEG34726.1"/>
    </source>
</evidence>
<accession>A0A5B9QCQ3</accession>
<dbReference type="EMBL" id="CP042913">
    <property type="protein sequence ID" value="QEG34726.1"/>
    <property type="molecule type" value="Genomic_DNA"/>
</dbReference>
<dbReference type="OrthoDB" id="287918at2"/>
<dbReference type="Proteomes" id="UP000323917">
    <property type="component" value="Chromosome"/>
</dbReference>
<dbReference type="PANTHER" id="PTHR35848:SF6">
    <property type="entry name" value="CUPIN TYPE-2 DOMAIN-CONTAINING PROTEIN"/>
    <property type="match status" value="1"/>
</dbReference>
<name>A0A5B9QCQ3_9BACT</name>
<dbReference type="InterPro" id="IPR051610">
    <property type="entry name" value="GPI/OXD"/>
</dbReference>
<dbReference type="SUPFAM" id="SSF51182">
    <property type="entry name" value="RmlC-like cupins"/>
    <property type="match status" value="1"/>
</dbReference>
<dbReference type="PANTHER" id="PTHR35848">
    <property type="entry name" value="OXALATE-BINDING PROTEIN"/>
    <property type="match status" value="1"/>
</dbReference>
<dbReference type="Pfam" id="PF07883">
    <property type="entry name" value="Cupin_2"/>
    <property type="match status" value="1"/>
</dbReference>
<dbReference type="GO" id="GO:0046872">
    <property type="term" value="F:metal ion binding"/>
    <property type="evidence" value="ECO:0007669"/>
    <property type="project" value="UniProtKB-KW"/>
</dbReference>
<evidence type="ECO:0000313" key="4">
    <source>
        <dbReference type="Proteomes" id="UP000323917"/>
    </source>
</evidence>
<feature type="domain" description="Cupin type-2" evidence="2">
    <location>
        <begin position="43"/>
        <end position="92"/>
    </location>
</feature>
<reference evidence="3 4" key="1">
    <citation type="submission" date="2019-08" db="EMBL/GenBank/DDBJ databases">
        <title>Deep-cultivation of Planctomycetes and their phenomic and genomic characterization uncovers novel biology.</title>
        <authorList>
            <person name="Wiegand S."/>
            <person name="Jogler M."/>
            <person name="Boedeker C."/>
            <person name="Pinto D."/>
            <person name="Vollmers J."/>
            <person name="Rivas-Marin E."/>
            <person name="Kohn T."/>
            <person name="Peeters S.H."/>
            <person name="Heuer A."/>
            <person name="Rast P."/>
            <person name="Oberbeckmann S."/>
            <person name="Bunk B."/>
            <person name="Jeske O."/>
            <person name="Meyerdierks A."/>
            <person name="Storesund J.E."/>
            <person name="Kallscheuer N."/>
            <person name="Luecker S."/>
            <person name="Lage O.M."/>
            <person name="Pohl T."/>
            <person name="Merkel B.J."/>
            <person name="Hornburger P."/>
            <person name="Mueller R.-W."/>
            <person name="Bruemmer F."/>
            <person name="Labrenz M."/>
            <person name="Spormann A.M."/>
            <person name="Op den Camp H."/>
            <person name="Overmann J."/>
            <person name="Amann R."/>
            <person name="Jetten M.S.M."/>
            <person name="Mascher T."/>
            <person name="Medema M.H."/>
            <person name="Devos D.P."/>
            <person name="Kaster A.-K."/>
            <person name="Ovreas L."/>
            <person name="Rohde M."/>
            <person name="Galperin M.Y."/>
            <person name="Jogler C."/>
        </authorList>
    </citation>
    <scope>NUCLEOTIDE SEQUENCE [LARGE SCALE GENOMIC DNA]</scope>
    <source>
        <strain evidence="3 4">Pr1d</strain>
    </source>
</reference>
<dbReference type="Gene3D" id="2.60.120.10">
    <property type="entry name" value="Jelly Rolls"/>
    <property type="match status" value="1"/>
</dbReference>
<dbReference type="KEGG" id="bgok:Pr1d_20080"/>
<keyword evidence="4" id="KW-1185">Reference proteome</keyword>
<dbReference type="CDD" id="cd20295">
    <property type="entry name" value="cupin_Pac13-like"/>
    <property type="match status" value="1"/>
</dbReference>
<organism evidence="3 4">
    <name type="scientific">Bythopirellula goksoeyrii</name>
    <dbReference type="NCBI Taxonomy" id="1400387"/>
    <lineage>
        <taxon>Bacteria</taxon>
        <taxon>Pseudomonadati</taxon>
        <taxon>Planctomycetota</taxon>
        <taxon>Planctomycetia</taxon>
        <taxon>Pirellulales</taxon>
        <taxon>Lacipirellulaceae</taxon>
        <taxon>Bythopirellula</taxon>
    </lineage>
</organism>
<dbReference type="InterPro" id="IPR011051">
    <property type="entry name" value="RmlC_Cupin_sf"/>
</dbReference>
<keyword evidence="1" id="KW-0479">Metal-binding</keyword>